<gene>
    <name evidence="1" type="ORF">BJ992_004957</name>
</gene>
<sequence>MAALNEDRPSVRTTPISATTAADDAELLNILKRELDPYNIPTTITIRPIDPTTNPRPGRTHLPTELQTLAADHRPCASVVIADMPEGRFYCVTPTDRPWIRFPLHHVVEAAAYIRLIAWDHDRPGPR</sequence>
<name>A0A7X0IHW2_9ACTN</name>
<dbReference type="Proteomes" id="UP000555564">
    <property type="component" value="Unassembled WGS sequence"/>
</dbReference>
<protein>
    <submittedName>
        <fullName evidence="1">Uncharacterized protein</fullName>
    </submittedName>
</protein>
<dbReference type="EMBL" id="JACHIU010000001">
    <property type="protein sequence ID" value="MBB6475526.1"/>
    <property type="molecule type" value="Genomic_DNA"/>
</dbReference>
<evidence type="ECO:0000313" key="2">
    <source>
        <dbReference type="Proteomes" id="UP000555564"/>
    </source>
</evidence>
<proteinExistence type="predicted"/>
<keyword evidence="2" id="KW-1185">Reference proteome</keyword>
<comment type="caution">
    <text evidence="1">The sequence shown here is derived from an EMBL/GenBank/DDBJ whole genome shotgun (WGS) entry which is preliminary data.</text>
</comment>
<reference evidence="1 2" key="1">
    <citation type="submission" date="2020-08" db="EMBL/GenBank/DDBJ databases">
        <title>Sequencing the genomes of 1000 actinobacteria strains.</title>
        <authorList>
            <person name="Klenk H.-P."/>
        </authorList>
    </citation>
    <scope>NUCLEOTIDE SEQUENCE [LARGE SCALE GENOMIC DNA]</scope>
    <source>
        <strain evidence="1 2">DSM 44936</strain>
    </source>
</reference>
<organism evidence="1 2">
    <name type="scientific">Sphaerisporangium rubeum</name>
    <dbReference type="NCBI Taxonomy" id="321317"/>
    <lineage>
        <taxon>Bacteria</taxon>
        <taxon>Bacillati</taxon>
        <taxon>Actinomycetota</taxon>
        <taxon>Actinomycetes</taxon>
        <taxon>Streptosporangiales</taxon>
        <taxon>Streptosporangiaceae</taxon>
        <taxon>Sphaerisporangium</taxon>
    </lineage>
</organism>
<dbReference type="RefSeq" id="WP_184984914.1">
    <property type="nucleotide sequence ID" value="NZ_BAAALO010000081.1"/>
</dbReference>
<accession>A0A7X0IHW2</accession>
<dbReference type="AlphaFoldDB" id="A0A7X0IHW2"/>
<evidence type="ECO:0000313" key="1">
    <source>
        <dbReference type="EMBL" id="MBB6475526.1"/>
    </source>
</evidence>